<dbReference type="PANTHER" id="PTHR42912">
    <property type="entry name" value="METHYLTRANSFERASE"/>
    <property type="match status" value="1"/>
</dbReference>
<feature type="region of interest" description="Disordered" evidence="1">
    <location>
        <begin position="1"/>
        <end position="42"/>
    </location>
</feature>
<dbReference type="Pfam" id="PF13649">
    <property type="entry name" value="Methyltransf_25"/>
    <property type="match status" value="1"/>
</dbReference>
<accession>A0A6N9H6X5</accession>
<keyword evidence="4" id="KW-1185">Reference proteome</keyword>
<proteinExistence type="predicted"/>
<reference evidence="3 4" key="1">
    <citation type="submission" date="2020-01" db="EMBL/GenBank/DDBJ databases">
        <authorList>
            <person name="Deng T."/>
        </authorList>
    </citation>
    <scope>NUCLEOTIDE SEQUENCE [LARGE SCALE GENOMIC DNA]</scope>
    <source>
        <strain evidence="3 4">5221</strain>
    </source>
</reference>
<dbReference type="InterPro" id="IPR041698">
    <property type="entry name" value="Methyltransf_25"/>
</dbReference>
<comment type="caution">
    <text evidence="3">The sequence shown here is derived from an EMBL/GenBank/DDBJ whole genome shotgun (WGS) entry which is preliminary data.</text>
</comment>
<protein>
    <submittedName>
        <fullName evidence="3">Methyltransferase domain-containing protein</fullName>
    </submittedName>
</protein>
<keyword evidence="3" id="KW-0489">Methyltransferase</keyword>
<dbReference type="Proteomes" id="UP000469215">
    <property type="component" value="Unassembled WGS sequence"/>
</dbReference>
<dbReference type="EMBL" id="WWEQ01000014">
    <property type="protein sequence ID" value="MYM19334.1"/>
    <property type="molecule type" value="Genomic_DNA"/>
</dbReference>
<evidence type="ECO:0000313" key="4">
    <source>
        <dbReference type="Proteomes" id="UP000469215"/>
    </source>
</evidence>
<organism evidence="3 4">
    <name type="scientific">Brevibacterium rongguiense</name>
    <dbReference type="NCBI Taxonomy" id="2695267"/>
    <lineage>
        <taxon>Bacteria</taxon>
        <taxon>Bacillati</taxon>
        <taxon>Actinomycetota</taxon>
        <taxon>Actinomycetes</taxon>
        <taxon>Micrococcales</taxon>
        <taxon>Brevibacteriaceae</taxon>
        <taxon>Brevibacterium</taxon>
    </lineage>
</organism>
<name>A0A6N9H6X5_9MICO</name>
<keyword evidence="3" id="KW-0808">Transferase</keyword>
<dbReference type="GO" id="GO:0008168">
    <property type="term" value="F:methyltransferase activity"/>
    <property type="evidence" value="ECO:0007669"/>
    <property type="project" value="UniProtKB-KW"/>
</dbReference>
<evidence type="ECO:0000259" key="2">
    <source>
        <dbReference type="Pfam" id="PF13649"/>
    </source>
</evidence>
<sequence length="277" mass="28516">MSGSQGPQAEGSGPPADVRGPLPGAQGRSPRVQGPLPEADRPLVAPRGLAAHRIRAAYDEVADTYADALVGTAAEQPGELAMIERFARHAGRGAAVLDAGCGAGRMLPVLAGLGLEPRGIDLSPRMIARARADHPGFGTRVGDLTALPYPAGAFDGYFAWYSIVHVADSAVPAVLAEAARVLRPGGTALVAFQAGTGTREVGAAFRARGHAVELHRRHRSAAEVAAALKRAGFAGTARFEREPVRGTVAETEAQAVVLARLTGPRAVSAPDSPRASQ</sequence>
<gene>
    <name evidence="3" type="ORF">GSY69_04940</name>
</gene>
<dbReference type="SUPFAM" id="SSF53335">
    <property type="entry name" value="S-adenosyl-L-methionine-dependent methyltransferases"/>
    <property type="match status" value="1"/>
</dbReference>
<evidence type="ECO:0000256" key="1">
    <source>
        <dbReference type="SAM" id="MobiDB-lite"/>
    </source>
</evidence>
<dbReference type="Gene3D" id="3.40.50.150">
    <property type="entry name" value="Vaccinia Virus protein VP39"/>
    <property type="match status" value="1"/>
</dbReference>
<dbReference type="InterPro" id="IPR050508">
    <property type="entry name" value="Methyltransf_Superfamily"/>
</dbReference>
<dbReference type="AlphaFoldDB" id="A0A6N9H6X5"/>
<dbReference type="CDD" id="cd02440">
    <property type="entry name" value="AdoMet_MTases"/>
    <property type="match status" value="1"/>
</dbReference>
<dbReference type="InterPro" id="IPR029063">
    <property type="entry name" value="SAM-dependent_MTases_sf"/>
</dbReference>
<dbReference type="PANTHER" id="PTHR42912:SF45">
    <property type="entry name" value="23S RRNA (GUANINE(745)-N(1))-METHYLTRANSFERASE"/>
    <property type="match status" value="1"/>
</dbReference>
<feature type="domain" description="Methyltransferase" evidence="2">
    <location>
        <begin position="96"/>
        <end position="186"/>
    </location>
</feature>
<evidence type="ECO:0000313" key="3">
    <source>
        <dbReference type="EMBL" id="MYM19334.1"/>
    </source>
</evidence>
<dbReference type="GO" id="GO:0032259">
    <property type="term" value="P:methylation"/>
    <property type="evidence" value="ECO:0007669"/>
    <property type="project" value="UniProtKB-KW"/>
</dbReference>